<feature type="region of interest" description="Disordered" evidence="1">
    <location>
        <begin position="552"/>
        <end position="573"/>
    </location>
</feature>
<dbReference type="InterPro" id="IPR049305">
    <property type="entry name" value="GlxA-like_b-barrel"/>
</dbReference>
<dbReference type="CDD" id="cd02851">
    <property type="entry name" value="E_set_GO_C"/>
    <property type="match status" value="1"/>
</dbReference>
<dbReference type="InterPro" id="IPR011043">
    <property type="entry name" value="Gal_Oxase/kelch_b-propeller"/>
</dbReference>
<name>A0ABT0I5L2_9ACTN</name>
<dbReference type="Pfam" id="PF09118">
    <property type="entry name" value="GO-like_E_set"/>
    <property type="match status" value="1"/>
</dbReference>
<dbReference type="InterPro" id="IPR037293">
    <property type="entry name" value="Gal_Oxidase_central_sf"/>
</dbReference>
<protein>
    <submittedName>
        <fullName evidence="5">DUF1929 domain-containing protein</fullName>
    </submittedName>
</protein>
<dbReference type="InterPro" id="IPR014756">
    <property type="entry name" value="Ig_E-set"/>
</dbReference>
<dbReference type="SUPFAM" id="SSF50965">
    <property type="entry name" value="Galactose oxidase, central domain"/>
    <property type="match status" value="1"/>
</dbReference>
<evidence type="ECO:0000313" key="5">
    <source>
        <dbReference type="EMBL" id="MCK8676603.1"/>
    </source>
</evidence>
<feature type="domain" description="Galactose oxidase-like Early set" evidence="3">
    <location>
        <begin position="557"/>
        <end position="651"/>
    </location>
</feature>
<dbReference type="EMBL" id="JALPTH010000003">
    <property type="protein sequence ID" value="MCK8676603.1"/>
    <property type="molecule type" value="Genomic_DNA"/>
</dbReference>
<keyword evidence="2" id="KW-0812">Transmembrane</keyword>
<dbReference type="PANTHER" id="PTHR32208">
    <property type="entry name" value="SECRETED PROTEIN-RELATED"/>
    <property type="match status" value="1"/>
</dbReference>
<dbReference type="Proteomes" id="UP001522868">
    <property type="component" value="Unassembled WGS sequence"/>
</dbReference>
<gene>
    <name evidence="5" type="ORF">M1O15_04160</name>
</gene>
<dbReference type="Gene3D" id="2.130.10.80">
    <property type="entry name" value="Galactose oxidase/kelch, beta-propeller"/>
    <property type="match status" value="2"/>
</dbReference>
<sequence length="652" mass="71505">MSAQPARPRPNHRRNRARRILIGTAVVAVVAGFNGPALYRYGSEKYHDYTINKPEYKAANGHWDFLDVPAEFRINAIHAALLHTGKVLLIAGSGNNQKNFDAQKFESVLWDPKTNAFKKIPTPKDMFCAGHTQLPDGKLLVAGGTKRYEKLQGDVTKAGGLMIVHNENPDKPMTLPAGTRFTGKANGKTFVSKDPVVVERAEKVHDKATGAFLRTEPGLGRIYVEAEESGKEFETGTEDNYKVAGLKGADARNVYGMAQKLALDKKDFQGIRDAFEFDPVAEKYIKVDPMNEARWYPTLTTLKDGKVLSLSGLDEIGQIVPGKDEIYDPKTKKWEYTGFERRFPTYPAIFLLDDGKLFYSGSNAGYGPADVGRDPGVWDLETNTFDKIPGLSDADRMETSATVMLPPAQDQKFMVIGGGGVGESTDSSEKSRLVDLNAPKPRFKDGAALDKGTRYPSASLLPDDSLLVTGGSEDYRGRSGSNVLEARTYDPRTGAYTRVADPQVGRNYHSGSVLLPDGRVMIFGSDSLYSDAANTRPGVFEQRIEIYTPPYRYRDDRPQVTGGPKTIKRGGSGTFTVPGAAKVRTAKLMRPSAVTHVTDVDQRSIALDMEKTADGIKVTVPKNRALVPSGWYMLFVTDDKGTPSEAVWVEVP</sequence>
<keyword evidence="6" id="KW-1185">Reference proteome</keyword>
<dbReference type="Pfam" id="PF21110">
    <property type="entry name" value="GlxA"/>
    <property type="match status" value="1"/>
</dbReference>
<dbReference type="SUPFAM" id="SSF81296">
    <property type="entry name" value="E set domains"/>
    <property type="match status" value="1"/>
</dbReference>
<dbReference type="RefSeq" id="WP_248631793.1">
    <property type="nucleotide sequence ID" value="NZ_JALPTH010000003.1"/>
</dbReference>
<evidence type="ECO:0000259" key="4">
    <source>
        <dbReference type="Pfam" id="PF21110"/>
    </source>
</evidence>
<reference evidence="5 6" key="1">
    <citation type="submission" date="2022-04" db="EMBL/GenBank/DDBJ databases">
        <title>Streptomyces sp. nov. LCR6-01 isolated from Lichen of Dirinaria sp.</title>
        <authorList>
            <person name="Kanchanasin P."/>
            <person name="Tanasupawat S."/>
            <person name="Phongsopitanun W."/>
        </authorList>
    </citation>
    <scope>NUCLEOTIDE SEQUENCE [LARGE SCALE GENOMIC DNA]</scope>
    <source>
        <strain evidence="5 6">LCR6-01</strain>
    </source>
</reference>
<organism evidence="5 6">
    <name type="scientific">Streptomyces lichenis</name>
    <dbReference type="NCBI Taxonomy" id="2306967"/>
    <lineage>
        <taxon>Bacteria</taxon>
        <taxon>Bacillati</taxon>
        <taxon>Actinomycetota</taxon>
        <taxon>Actinomycetes</taxon>
        <taxon>Kitasatosporales</taxon>
        <taxon>Streptomycetaceae</taxon>
        <taxon>Streptomyces</taxon>
    </lineage>
</organism>
<dbReference type="Gene3D" id="2.60.40.10">
    <property type="entry name" value="Immunoglobulins"/>
    <property type="match status" value="1"/>
</dbReference>
<keyword evidence="2" id="KW-0472">Membrane</keyword>
<evidence type="ECO:0000256" key="2">
    <source>
        <dbReference type="SAM" id="Phobius"/>
    </source>
</evidence>
<dbReference type="PANTHER" id="PTHR32208:SF21">
    <property type="entry name" value="LOW QUALITY PROTEIN: ALDEHYDE OXIDASE GLOX-LIKE"/>
    <property type="match status" value="1"/>
</dbReference>
<evidence type="ECO:0000259" key="3">
    <source>
        <dbReference type="Pfam" id="PF09118"/>
    </source>
</evidence>
<evidence type="ECO:0000313" key="6">
    <source>
        <dbReference type="Proteomes" id="UP001522868"/>
    </source>
</evidence>
<dbReference type="InterPro" id="IPR013783">
    <property type="entry name" value="Ig-like_fold"/>
</dbReference>
<feature type="transmembrane region" description="Helical" evidence="2">
    <location>
        <begin position="20"/>
        <end position="39"/>
    </location>
</feature>
<accession>A0ABT0I5L2</accession>
<feature type="domain" description="GlxA-like beta barrel" evidence="4">
    <location>
        <begin position="157"/>
        <end position="261"/>
    </location>
</feature>
<evidence type="ECO:0000256" key="1">
    <source>
        <dbReference type="SAM" id="MobiDB-lite"/>
    </source>
</evidence>
<comment type="caution">
    <text evidence="5">The sequence shown here is derived from an EMBL/GenBank/DDBJ whole genome shotgun (WGS) entry which is preliminary data.</text>
</comment>
<dbReference type="InterPro" id="IPR015202">
    <property type="entry name" value="GO-like_E_set"/>
</dbReference>
<proteinExistence type="predicted"/>
<keyword evidence="2" id="KW-1133">Transmembrane helix</keyword>